<dbReference type="PANTHER" id="PTHR43211:SF1">
    <property type="entry name" value="BLL6422 PROTEIN"/>
    <property type="match status" value="1"/>
</dbReference>
<dbReference type="Gene3D" id="3.90.850.10">
    <property type="entry name" value="Fumarylacetoacetase-like, C-terminal domain"/>
    <property type="match status" value="1"/>
</dbReference>
<feature type="region of interest" description="Disordered" evidence="1">
    <location>
        <begin position="22"/>
        <end position="50"/>
    </location>
</feature>
<evidence type="ECO:0000313" key="3">
    <source>
        <dbReference type="Proteomes" id="UP000235464"/>
    </source>
</evidence>
<dbReference type="Proteomes" id="UP000235464">
    <property type="component" value="Chromosome I"/>
</dbReference>
<accession>A0A2N9BM19</accession>
<evidence type="ECO:0000256" key="1">
    <source>
        <dbReference type="SAM" id="MobiDB-lite"/>
    </source>
</evidence>
<dbReference type="SUPFAM" id="SSF56529">
    <property type="entry name" value="FAH"/>
    <property type="match status" value="1"/>
</dbReference>
<protein>
    <submittedName>
        <fullName evidence="2">Uncharacterized protein</fullName>
    </submittedName>
</protein>
<reference evidence="3" key="1">
    <citation type="submission" date="2017-11" db="EMBL/GenBank/DDBJ databases">
        <authorList>
            <person name="Wibberg D."/>
        </authorList>
    </citation>
    <scope>NUCLEOTIDE SEQUENCE [LARGE SCALE GENOMIC DNA]</scope>
</reference>
<dbReference type="EMBL" id="LT963352">
    <property type="protein sequence ID" value="SOR84404.1"/>
    <property type="molecule type" value="Genomic_DNA"/>
</dbReference>
<dbReference type="GO" id="GO:0003824">
    <property type="term" value="F:catalytic activity"/>
    <property type="evidence" value="ECO:0007669"/>
    <property type="project" value="InterPro"/>
</dbReference>
<dbReference type="AlphaFoldDB" id="A0A2N9BM19"/>
<evidence type="ECO:0000313" key="2">
    <source>
        <dbReference type="EMBL" id="SOR84404.1"/>
    </source>
</evidence>
<name>A0A2N9BM19_STRCX</name>
<dbReference type="InterPro" id="IPR036663">
    <property type="entry name" value="Fumarylacetoacetase_C_sf"/>
</dbReference>
<keyword evidence="3" id="KW-1185">Reference proteome</keyword>
<sequence length="62" mass="6523">MARMTKESSSCLGIASCCAAAPSSPCRPTEMQVRLGPAKGKDSATTLGPVFVTPDELEPYLY</sequence>
<dbReference type="PANTHER" id="PTHR43211">
    <property type="entry name" value="FUMARYLACETOACETATE HYDROLASE"/>
    <property type="match status" value="1"/>
</dbReference>
<proteinExistence type="predicted"/>
<gene>
    <name evidence="2" type="ORF">SCNRRL3882_7849</name>
</gene>
<organism evidence="2 3">
    <name type="scientific">Streptomyces chartreusis NRRL 3882</name>
    <dbReference type="NCBI Taxonomy" id="1079985"/>
    <lineage>
        <taxon>Bacteria</taxon>
        <taxon>Bacillati</taxon>
        <taxon>Actinomycetota</taxon>
        <taxon>Actinomycetes</taxon>
        <taxon>Kitasatosporales</taxon>
        <taxon>Streptomycetaceae</taxon>
        <taxon>Streptomyces</taxon>
    </lineage>
</organism>